<organism evidence="5 6">
    <name type="scientific">Pigmentiphaga aceris</name>
    <dbReference type="NCBI Taxonomy" id="1940612"/>
    <lineage>
        <taxon>Bacteria</taxon>
        <taxon>Pseudomonadati</taxon>
        <taxon>Pseudomonadota</taxon>
        <taxon>Betaproteobacteria</taxon>
        <taxon>Burkholderiales</taxon>
        <taxon>Alcaligenaceae</taxon>
        <taxon>Pigmentiphaga</taxon>
    </lineage>
</organism>
<dbReference type="Gene3D" id="3.30.1360.20">
    <property type="entry name" value="Transcriptional coactivator/pterin dehydratase"/>
    <property type="match status" value="1"/>
</dbReference>
<name>A0A5C0AV58_9BURK</name>
<dbReference type="GO" id="GO:0008124">
    <property type="term" value="F:4-alpha-hydroxytetrahydrobiopterin dehydratase activity"/>
    <property type="evidence" value="ECO:0007669"/>
    <property type="project" value="UniProtKB-UniRule"/>
</dbReference>
<comment type="similarity">
    <text evidence="2 4">Belongs to the pterin-4-alpha-carbinolamine dehydratase family.</text>
</comment>
<sequence length="113" mass="12604">MTILTLDALRAAYSLPQEGGKALGDAAIAEQLSVLPAWSYTDGAIRREYKFNDYYETIAFVNAIAWIIHREDHHPDLTVSYNRVGVAFNTHSVNGISINDFIAAAKLDMVFDR</sequence>
<keyword evidence="3 4" id="KW-0456">Lyase</keyword>
<dbReference type="AlphaFoldDB" id="A0A5C0AV58"/>
<protein>
    <recommendedName>
        <fullName evidence="4">Putative pterin-4-alpha-carbinolamine dehydratase</fullName>
        <shortName evidence="4">PHS</shortName>
        <ecNumber evidence="4">4.2.1.96</ecNumber>
    </recommendedName>
    <alternativeName>
        <fullName evidence="4">4-alpha-hydroxy-tetrahydropterin dehydratase</fullName>
    </alternativeName>
    <alternativeName>
        <fullName evidence="4">Pterin carbinolamine dehydratase</fullName>
        <shortName evidence="4">PCD</shortName>
    </alternativeName>
</protein>
<keyword evidence="6" id="KW-1185">Reference proteome</keyword>
<evidence type="ECO:0000256" key="3">
    <source>
        <dbReference type="ARBA" id="ARBA00023239"/>
    </source>
</evidence>
<reference evidence="5 6" key="1">
    <citation type="submission" date="2019-08" db="EMBL/GenBank/DDBJ databases">
        <title>Amphibian skin-associated Pigmentiphaga: genome sequence and occurrence across geography and hosts.</title>
        <authorList>
            <person name="Bletz M.C."/>
            <person name="Bunk B."/>
            <person name="Sproeer C."/>
            <person name="Biwer P."/>
            <person name="Reiter S."/>
            <person name="Rabemananjara F.C.E."/>
            <person name="Schulz S."/>
            <person name="Overmann J."/>
            <person name="Vences M."/>
        </authorList>
    </citation>
    <scope>NUCLEOTIDE SEQUENCE [LARGE SCALE GENOMIC DNA]</scope>
    <source>
        <strain evidence="5 6">Mada1488</strain>
    </source>
</reference>
<dbReference type="RefSeq" id="WP_148813764.1">
    <property type="nucleotide sequence ID" value="NZ_CP043046.1"/>
</dbReference>
<dbReference type="EC" id="4.2.1.96" evidence="4"/>
<evidence type="ECO:0000256" key="4">
    <source>
        <dbReference type="HAMAP-Rule" id="MF_00434"/>
    </source>
</evidence>
<dbReference type="Pfam" id="PF01329">
    <property type="entry name" value="Pterin_4a"/>
    <property type="match status" value="1"/>
</dbReference>
<proteinExistence type="inferred from homology"/>
<evidence type="ECO:0000256" key="1">
    <source>
        <dbReference type="ARBA" id="ARBA00001554"/>
    </source>
</evidence>
<comment type="catalytic activity">
    <reaction evidence="1 4">
        <text>(4aS,6R)-4a-hydroxy-L-erythro-5,6,7,8-tetrahydrobiopterin = (6R)-L-erythro-6,7-dihydrobiopterin + H2O</text>
        <dbReference type="Rhea" id="RHEA:11920"/>
        <dbReference type="ChEBI" id="CHEBI:15377"/>
        <dbReference type="ChEBI" id="CHEBI:15642"/>
        <dbReference type="ChEBI" id="CHEBI:43120"/>
        <dbReference type="EC" id="4.2.1.96"/>
    </reaction>
</comment>
<dbReference type="InterPro" id="IPR036428">
    <property type="entry name" value="PCD_sf"/>
</dbReference>
<dbReference type="KEGG" id="pacr:FXN63_06295"/>
<dbReference type="HAMAP" id="MF_00434">
    <property type="entry name" value="Pterin_4_alpha"/>
    <property type="match status" value="1"/>
</dbReference>
<dbReference type="GO" id="GO:0006729">
    <property type="term" value="P:tetrahydrobiopterin biosynthetic process"/>
    <property type="evidence" value="ECO:0007669"/>
    <property type="project" value="InterPro"/>
</dbReference>
<dbReference type="PANTHER" id="PTHR12599">
    <property type="entry name" value="PTERIN-4-ALPHA-CARBINOLAMINE DEHYDRATASE"/>
    <property type="match status" value="1"/>
</dbReference>
<evidence type="ECO:0000313" key="5">
    <source>
        <dbReference type="EMBL" id="QEI05494.1"/>
    </source>
</evidence>
<accession>A0A5C0AV58</accession>
<gene>
    <name evidence="5" type="ORF">FXN63_06295</name>
</gene>
<evidence type="ECO:0000313" key="6">
    <source>
        <dbReference type="Proteomes" id="UP000325161"/>
    </source>
</evidence>
<dbReference type="EMBL" id="CP043046">
    <property type="protein sequence ID" value="QEI05494.1"/>
    <property type="molecule type" value="Genomic_DNA"/>
</dbReference>
<dbReference type="Proteomes" id="UP000325161">
    <property type="component" value="Chromosome"/>
</dbReference>
<dbReference type="SUPFAM" id="SSF55248">
    <property type="entry name" value="PCD-like"/>
    <property type="match status" value="1"/>
</dbReference>
<dbReference type="PANTHER" id="PTHR12599:SF0">
    <property type="entry name" value="PTERIN-4-ALPHA-CARBINOLAMINE DEHYDRATASE"/>
    <property type="match status" value="1"/>
</dbReference>
<dbReference type="NCBIfam" id="NF002017">
    <property type="entry name" value="PRK00823.1-2"/>
    <property type="match status" value="1"/>
</dbReference>
<dbReference type="OrthoDB" id="9794987at2"/>
<evidence type="ECO:0000256" key="2">
    <source>
        <dbReference type="ARBA" id="ARBA00006472"/>
    </source>
</evidence>
<dbReference type="InterPro" id="IPR001533">
    <property type="entry name" value="Pterin_deHydtase"/>
</dbReference>